<proteinExistence type="predicted"/>
<organism evidence="5 6">
    <name type="scientific">Actinocatenispora sera</name>
    <dbReference type="NCBI Taxonomy" id="390989"/>
    <lineage>
        <taxon>Bacteria</taxon>
        <taxon>Bacillati</taxon>
        <taxon>Actinomycetota</taxon>
        <taxon>Actinomycetes</taxon>
        <taxon>Micromonosporales</taxon>
        <taxon>Micromonosporaceae</taxon>
        <taxon>Actinocatenispora</taxon>
    </lineage>
</organism>
<dbReference type="InterPro" id="IPR001845">
    <property type="entry name" value="HTH_ArsR_DNA-bd_dom"/>
</dbReference>
<dbReference type="EMBL" id="AP023354">
    <property type="protein sequence ID" value="BCJ29583.1"/>
    <property type="molecule type" value="Genomic_DNA"/>
</dbReference>
<keyword evidence="2" id="KW-0238">DNA-binding</keyword>
<evidence type="ECO:0000313" key="6">
    <source>
        <dbReference type="Proteomes" id="UP000680750"/>
    </source>
</evidence>
<accession>A0A810L2E9</accession>
<dbReference type="CDD" id="cd00090">
    <property type="entry name" value="HTH_ARSR"/>
    <property type="match status" value="1"/>
</dbReference>
<keyword evidence="1" id="KW-0805">Transcription regulation</keyword>
<dbReference type="Pfam" id="PF19361">
    <property type="entry name" value="DUF5937"/>
    <property type="match status" value="1"/>
</dbReference>
<evidence type="ECO:0000256" key="1">
    <source>
        <dbReference type="ARBA" id="ARBA00023015"/>
    </source>
</evidence>
<gene>
    <name evidence="5" type="ORF">Asera_36910</name>
</gene>
<feature type="domain" description="HTH arsR-type" evidence="4">
    <location>
        <begin position="274"/>
        <end position="346"/>
    </location>
</feature>
<dbReference type="SUPFAM" id="SSF46785">
    <property type="entry name" value="Winged helix' DNA-binding domain"/>
    <property type="match status" value="1"/>
</dbReference>
<dbReference type="Gene3D" id="1.10.10.10">
    <property type="entry name" value="Winged helix-like DNA-binding domain superfamily/Winged helix DNA-binding domain"/>
    <property type="match status" value="1"/>
</dbReference>
<protein>
    <submittedName>
        <fullName evidence="5">ArsR family transcriptional regulator</fullName>
    </submittedName>
</protein>
<keyword evidence="3" id="KW-0804">Transcription</keyword>
<dbReference type="GO" id="GO:0003677">
    <property type="term" value="F:DNA binding"/>
    <property type="evidence" value="ECO:0007669"/>
    <property type="project" value="UniProtKB-KW"/>
</dbReference>
<sequence length="347" mass="37525">MPGSLAAGTVTGERFGEERMMAVTLRFGSDDALRCRFAISPLWETHAALYTLRDATEAHHLPWVRRARAALADVDLSPLYAVLPVRGYTPDFVAPPPAGPAETFDAELARVRESAPDVAARELARSLDRPGDPEAARAAPDLLADVPATISRLATLLDSVWRAAVEPDWPRLRGLLQADIAYRAAMLADHGLARLLDDLHPRLSYADGVLTFAAHWGHDRHLDGAGLLLMPSAFLGDRIATGFPPPWQPTLVYPVRGAATLWRPADRPDEPLARLLGRGRGRVLVALSEPATTTALAHRLRLAPATVSAHLAVLRSAGLVTADRHRHEVRYRQTSLADALIASCATG</sequence>
<reference evidence="5" key="1">
    <citation type="submission" date="2020-08" db="EMBL/GenBank/DDBJ databases">
        <title>Whole genome shotgun sequence of Actinocatenispora sera NBRC 101916.</title>
        <authorList>
            <person name="Komaki H."/>
            <person name="Tamura T."/>
        </authorList>
    </citation>
    <scope>NUCLEOTIDE SEQUENCE</scope>
    <source>
        <strain evidence="5">NBRC 101916</strain>
    </source>
</reference>
<dbReference type="Pfam" id="PF12840">
    <property type="entry name" value="HTH_20"/>
    <property type="match status" value="1"/>
</dbReference>
<dbReference type="InterPro" id="IPR036388">
    <property type="entry name" value="WH-like_DNA-bd_sf"/>
</dbReference>
<dbReference type="InterPro" id="IPR036390">
    <property type="entry name" value="WH_DNA-bd_sf"/>
</dbReference>
<dbReference type="RefSeq" id="WP_244843934.1">
    <property type="nucleotide sequence ID" value="NZ_AP023354.1"/>
</dbReference>
<evidence type="ECO:0000313" key="5">
    <source>
        <dbReference type="EMBL" id="BCJ29583.1"/>
    </source>
</evidence>
<evidence type="ECO:0000259" key="4">
    <source>
        <dbReference type="SMART" id="SM00418"/>
    </source>
</evidence>
<keyword evidence="6" id="KW-1185">Reference proteome</keyword>
<dbReference type="Proteomes" id="UP000680750">
    <property type="component" value="Chromosome"/>
</dbReference>
<dbReference type="PANTHER" id="PTHR43132">
    <property type="entry name" value="ARSENICAL RESISTANCE OPERON REPRESSOR ARSR-RELATED"/>
    <property type="match status" value="1"/>
</dbReference>
<dbReference type="PANTHER" id="PTHR43132:SF8">
    <property type="entry name" value="HTH-TYPE TRANSCRIPTIONAL REGULATOR KMTR"/>
    <property type="match status" value="1"/>
</dbReference>
<dbReference type="InterPro" id="IPR051011">
    <property type="entry name" value="Metal_resp_trans_reg"/>
</dbReference>
<dbReference type="InterPro" id="IPR045981">
    <property type="entry name" value="DUF5937"/>
</dbReference>
<dbReference type="KEGG" id="aser:Asera_36910"/>
<dbReference type="AlphaFoldDB" id="A0A810L2E9"/>
<evidence type="ECO:0000256" key="3">
    <source>
        <dbReference type="ARBA" id="ARBA00023163"/>
    </source>
</evidence>
<dbReference type="InterPro" id="IPR011991">
    <property type="entry name" value="ArsR-like_HTH"/>
</dbReference>
<name>A0A810L2E9_9ACTN</name>
<evidence type="ECO:0000256" key="2">
    <source>
        <dbReference type="ARBA" id="ARBA00023125"/>
    </source>
</evidence>
<dbReference type="GO" id="GO:0003700">
    <property type="term" value="F:DNA-binding transcription factor activity"/>
    <property type="evidence" value="ECO:0007669"/>
    <property type="project" value="InterPro"/>
</dbReference>
<dbReference type="SMART" id="SM00418">
    <property type="entry name" value="HTH_ARSR"/>
    <property type="match status" value="1"/>
</dbReference>